<feature type="region of interest" description="Disordered" evidence="2">
    <location>
        <begin position="70"/>
        <end position="128"/>
    </location>
</feature>
<dbReference type="RefSeq" id="WP_115979708.1">
    <property type="nucleotide sequence ID" value="NZ_CAJXNW010000001.1"/>
</dbReference>
<dbReference type="OrthoDB" id="9797176at2"/>
<dbReference type="EMBL" id="QOHR01000011">
    <property type="protein sequence ID" value="REC56497.1"/>
    <property type="molecule type" value="Genomic_DNA"/>
</dbReference>
<dbReference type="Gene3D" id="3.10.290.10">
    <property type="entry name" value="RNA-binding S4 domain"/>
    <property type="match status" value="1"/>
</dbReference>
<evidence type="ECO:0000313" key="5">
    <source>
        <dbReference type="Proteomes" id="UP000257131"/>
    </source>
</evidence>
<feature type="compositionally biased region" description="Pro residues" evidence="2">
    <location>
        <begin position="92"/>
        <end position="108"/>
    </location>
</feature>
<keyword evidence="5" id="KW-1185">Reference proteome</keyword>
<dbReference type="GO" id="GO:0003723">
    <property type="term" value="F:RNA binding"/>
    <property type="evidence" value="ECO:0007669"/>
    <property type="project" value="UniProtKB-KW"/>
</dbReference>
<protein>
    <submittedName>
        <fullName evidence="4">RNA-binding S4 domain-containing protein</fullName>
    </submittedName>
</protein>
<dbReference type="PROSITE" id="PS50889">
    <property type="entry name" value="S4"/>
    <property type="match status" value="1"/>
</dbReference>
<dbReference type="SMART" id="SM00363">
    <property type="entry name" value="S4"/>
    <property type="match status" value="1"/>
</dbReference>
<reference evidence="4 5" key="1">
    <citation type="journal article" date="2017" name="Int. J. Syst. Evol. Microbiol.">
        <title>Rhodosalinus sediminis gen. nov., sp. nov., isolated from marine saltern.</title>
        <authorList>
            <person name="Guo L.Y."/>
            <person name="Ling S.K."/>
            <person name="Li C.M."/>
            <person name="Chen G.J."/>
            <person name="Du Z.J."/>
        </authorList>
    </citation>
    <scope>NUCLEOTIDE SEQUENCE [LARGE SCALE GENOMIC DNA]</scope>
    <source>
        <strain evidence="4 5">WDN1C137</strain>
    </source>
</reference>
<proteinExistence type="predicted"/>
<evidence type="ECO:0000256" key="2">
    <source>
        <dbReference type="SAM" id="MobiDB-lite"/>
    </source>
</evidence>
<dbReference type="Proteomes" id="UP000257131">
    <property type="component" value="Unassembled WGS sequence"/>
</dbReference>
<evidence type="ECO:0000313" key="4">
    <source>
        <dbReference type="EMBL" id="REC56497.1"/>
    </source>
</evidence>
<feature type="domain" description="RNA-binding S4" evidence="3">
    <location>
        <begin position="10"/>
        <end position="73"/>
    </location>
</feature>
<dbReference type="Pfam" id="PF01479">
    <property type="entry name" value="S4"/>
    <property type="match status" value="1"/>
</dbReference>
<dbReference type="InterPro" id="IPR036986">
    <property type="entry name" value="S4_RNA-bd_sf"/>
</dbReference>
<accession>A0A3D9BSM4</accession>
<dbReference type="AlphaFoldDB" id="A0A3D9BSM4"/>
<dbReference type="InterPro" id="IPR002942">
    <property type="entry name" value="S4_RNA-bd"/>
</dbReference>
<gene>
    <name evidence="4" type="ORF">DRV84_09485</name>
</gene>
<organism evidence="4 5">
    <name type="scientific">Rhodosalinus sediminis</name>
    <dbReference type="NCBI Taxonomy" id="1940533"/>
    <lineage>
        <taxon>Bacteria</taxon>
        <taxon>Pseudomonadati</taxon>
        <taxon>Pseudomonadota</taxon>
        <taxon>Alphaproteobacteria</taxon>
        <taxon>Rhodobacterales</taxon>
        <taxon>Paracoccaceae</taxon>
        <taxon>Rhodosalinus</taxon>
    </lineage>
</organism>
<feature type="compositionally biased region" description="Basic and acidic residues" evidence="2">
    <location>
        <begin position="74"/>
        <end position="89"/>
    </location>
</feature>
<dbReference type="SUPFAM" id="SSF55174">
    <property type="entry name" value="Alpha-L RNA-binding motif"/>
    <property type="match status" value="1"/>
</dbReference>
<name>A0A3D9BSM4_9RHOB</name>
<evidence type="ECO:0000259" key="3">
    <source>
        <dbReference type="SMART" id="SM00363"/>
    </source>
</evidence>
<comment type="caution">
    <text evidence="4">The sequence shown here is derived from an EMBL/GenBank/DDBJ whole genome shotgun (WGS) entry which is preliminary data.</text>
</comment>
<keyword evidence="1" id="KW-0694">RNA-binding</keyword>
<dbReference type="CDD" id="cd00165">
    <property type="entry name" value="S4"/>
    <property type="match status" value="1"/>
</dbReference>
<feature type="compositionally biased region" description="Basic and acidic residues" evidence="2">
    <location>
        <begin position="117"/>
        <end position="128"/>
    </location>
</feature>
<sequence length="128" mass="13907">MTEAPARPTQRLDKWLWQARFFKTRGLAAKQVSAGQCRVNGTRVTKPATAVGAGDVLTFAQGRRVRVVRVTGLPERRGPAPEAQGHYEDLAPPEPAPAPSPAPDPAPGGRPTKRDRRVLDAARRRALE</sequence>
<evidence type="ECO:0000256" key="1">
    <source>
        <dbReference type="PROSITE-ProRule" id="PRU00182"/>
    </source>
</evidence>